<proteinExistence type="inferred from homology"/>
<dbReference type="InterPro" id="IPR001563">
    <property type="entry name" value="Peptidase_S10"/>
</dbReference>
<dbReference type="Proteomes" id="UP000094444">
    <property type="component" value="Unassembled WGS sequence"/>
</dbReference>
<dbReference type="OrthoDB" id="443318at2759"/>
<keyword evidence="5" id="KW-0325">Glycoprotein</keyword>
<dbReference type="AlphaFoldDB" id="A0A2P5HL06"/>
<sequence length="560" mass="61750">MKLGSAITAYFFSATALAASRSEKFTPLLKYKPQQFQKRPNEAPPVVRRQTASSPFLNANTTKFVVDGTGIPDVDFDVGESYAGSLPVGTVGNSTDGQMFFWFFPSAAEEETKEIIIWLNGGPGCSSLSGMIQENGPFQWQSGTFKPNANPWSWHQLTNVVWVEQPIGTGYSTGTITAQNEDDVAQQFMGFWRNFVDAFGLHGYKIYVTGESYAGLYCPYISSNMLDTNDTTYFNVNGMLIYDPVISSGTAPNAPTNYFVNYWRNVMPFEDNIALSIANASMTCGYDEYTDKYLTFPPSGQQPDFCQQPGINEECDDYLEGCDVFDTAFEALLDLNPGFNIYQVAQLLPVPDDVLGFPTSIEYVAPGREVYFNRTDVKKAIHAPLDVDWAICADEYVFAGDDDYSDPSSYRVIPNVIDRTHNVQIAHATMDMVLLANGSLLAIQNMTWGGQMGFQSQPREPLFAPWHPNPEVAGSSGQGVQGTWHSERGLTWALIGLAGHMVPTWQAAVAFRQVEVLLGRVANLSSTTPFPQYPNAKQPDPSELGFGTAWYGFQDGPSPP</sequence>
<dbReference type="Gene3D" id="3.40.50.1820">
    <property type="entry name" value="alpha/beta hydrolase"/>
    <property type="match status" value="1"/>
</dbReference>
<dbReference type="EMBL" id="MAVT02001430">
    <property type="protein sequence ID" value="POS70943.1"/>
    <property type="molecule type" value="Genomic_DNA"/>
</dbReference>
<evidence type="ECO:0000313" key="8">
    <source>
        <dbReference type="EMBL" id="POS70943.1"/>
    </source>
</evidence>
<dbReference type="PANTHER" id="PTHR11802">
    <property type="entry name" value="SERINE PROTEASE FAMILY S10 SERINE CARBOXYPEPTIDASE"/>
    <property type="match status" value="1"/>
</dbReference>
<keyword evidence="9" id="KW-1185">Reference proteome</keyword>
<keyword evidence="2 6" id="KW-0121">Carboxypeptidase</keyword>
<organism evidence="8 9">
    <name type="scientific">Diaporthe helianthi</name>
    <dbReference type="NCBI Taxonomy" id="158607"/>
    <lineage>
        <taxon>Eukaryota</taxon>
        <taxon>Fungi</taxon>
        <taxon>Dikarya</taxon>
        <taxon>Ascomycota</taxon>
        <taxon>Pezizomycotina</taxon>
        <taxon>Sordariomycetes</taxon>
        <taxon>Sordariomycetidae</taxon>
        <taxon>Diaporthales</taxon>
        <taxon>Diaporthaceae</taxon>
        <taxon>Diaporthe</taxon>
    </lineage>
</organism>
<comment type="similarity">
    <text evidence="1 6">Belongs to the peptidase S10 family.</text>
</comment>
<protein>
    <recommendedName>
        <fullName evidence="6">Carboxypeptidase</fullName>
        <ecNumber evidence="6">3.4.16.-</ecNumber>
    </recommendedName>
</protein>
<dbReference type="GO" id="GO:0006508">
    <property type="term" value="P:proteolysis"/>
    <property type="evidence" value="ECO:0007669"/>
    <property type="project" value="UniProtKB-KW"/>
</dbReference>
<gene>
    <name evidence="8" type="ORF">DHEL01_v210664</name>
</gene>
<name>A0A2P5HL06_DIAHE</name>
<dbReference type="PRINTS" id="PR00724">
    <property type="entry name" value="CRBOXYPTASEC"/>
</dbReference>
<feature type="region of interest" description="Disordered" evidence="7">
    <location>
        <begin position="528"/>
        <end position="560"/>
    </location>
</feature>
<keyword evidence="4 6" id="KW-0378">Hydrolase</keyword>
<keyword evidence="3 6" id="KW-0645">Protease</keyword>
<dbReference type="SUPFAM" id="SSF53474">
    <property type="entry name" value="alpha/beta-Hydrolases"/>
    <property type="match status" value="1"/>
</dbReference>
<reference evidence="8" key="1">
    <citation type="submission" date="2017-09" db="EMBL/GenBank/DDBJ databases">
        <title>Polyketide synthases of a Diaporthe helianthi virulent isolate.</title>
        <authorList>
            <person name="Baroncelli R."/>
        </authorList>
    </citation>
    <scope>NUCLEOTIDE SEQUENCE [LARGE SCALE GENOMIC DNA]</scope>
    <source>
        <strain evidence="8">7/96</strain>
    </source>
</reference>
<evidence type="ECO:0000256" key="4">
    <source>
        <dbReference type="ARBA" id="ARBA00022801"/>
    </source>
</evidence>
<comment type="caution">
    <text evidence="8">The sequence shown here is derived from an EMBL/GenBank/DDBJ whole genome shotgun (WGS) entry which is preliminary data.</text>
</comment>
<dbReference type="InterPro" id="IPR029058">
    <property type="entry name" value="AB_hydrolase_fold"/>
</dbReference>
<dbReference type="PANTHER" id="PTHR11802:SF479">
    <property type="entry name" value="CARBOXYPEPTIDASE"/>
    <property type="match status" value="1"/>
</dbReference>
<evidence type="ECO:0000256" key="3">
    <source>
        <dbReference type="ARBA" id="ARBA00022670"/>
    </source>
</evidence>
<dbReference type="PROSITE" id="PS00131">
    <property type="entry name" value="CARBOXYPEPT_SER_SER"/>
    <property type="match status" value="1"/>
</dbReference>
<evidence type="ECO:0000256" key="7">
    <source>
        <dbReference type="SAM" id="MobiDB-lite"/>
    </source>
</evidence>
<dbReference type="Pfam" id="PF00450">
    <property type="entry name" value="Peptidase_S10"/>
    <property type="match status" value="1"/>
</dbReference>
<dbReference type="InterPro" id="IPR033124">
    <property type="entry name" value="Ser_caboxypep_his_AS"/>
</dbReference>
<evidence type="ECO:0000256" key="6">
    <source>
        <dbReference type="RuleBase" id="RU361156"/>
    </source>
</evidence>
<dbReference type="PROSITE" id="PS00560">
    <property type="entry name" value="CARBOXYPEPT_SER_HIS"/>
    <property type="match status" value="1"/>
</dbReference>
<dbReference type="EC" id="3.4.16.-" evidence="6"/>
<dbReference type="GO" id="GO:0004185">
    <property type="term" value="F:serine-type carboxypeptidase activity"/>
    <property type="evidence" value="ECO:0007669"/>
    <property type="project" value="UniProtKB-UniRule"/>
</dbReference>
<evidence type="ECO:0000256" key="2">
    <source>
        <dbReference type="ARBA" id="ARBA00022645"/>
    </source>
</evidence>
<evidence type="ECO:0000256" key="5">
    <source>
        <dbReference type="ARBA" id="ARBA00023180"/>
    </source>
</evidence>
<dbReference type="STRING" id="158607.A0A2P5HL06"/>
<accession>A0A2P5HL06</accession>
<evidence type="ECO:0000313" key="9">
    <source>
        <dbReference type="Proteomes" id="UP000094444"/>
    </source>
</evidence>
<dbReference type="InParanoid" id="A0A2P5HL06"/>
<dbReference type="InterPro" id="IPR018202">
    <property type="entry name" value="Ser_caboxypep_ser_AS"/>
</dbReference>
<evidence type="ECO:0000256" key="1">
    <source>
        <dbReference type="ARBA" id="ARBA00009431"/>
    </source>
</evidence>